<feature type="region of interest" description="Disordered" evidence="1">
    <location>
        <begin position="678"/>
        <end position="725"/>
    </location>
</feature>
<proteinExistence type="predicted"/>
<dbReference type="InterPro" id="IPR036691">
    <property type="entry name" value="Endo/exonu/phosph_ase_sf"/>
</dbReference>
<evidence type="ECO:0000259" key="2">
    <source>
        <dbReference type="Pfam" id="PF14111"/>
    </source>
</evidence>
<feature type="compositionally biased region" description="Basic residues" evidence="1">
    <location>
        <begin position="516"/>
        <end position="525"/>
    </location>
</feature>
<feature type="region of interest" description="Disordered" evidence="1">
    <location>
        <begin position="195"/>
        <end position="269"/>
    </location>
</feature>
<accession>A0A1J6IT27</accession>
<reference evidence="3" key="1">
    <citation type="submission" date="2016-11" db="EMBL/GenBank/DDBJ databases">
        <title>The genome of Nicotiana attenuata.</title>
        <authorList>
            <person name="Xu S."/>
            <person name="Brockmoeller T."/>
            <person name="Gaquerel E."/>
            <person name="Navarro A."/>
            <person name="Kuhl H."/>
            <person name="Gase K."/>
            <person name="Ling Z."/>
            <person name="Zhou W."/>
            <person name="Kreitzer C."/>
            <person name="Stanke M."/>
            <person name="Tang H."/>
            <person name="Lyons E."/>
            <person name="Pandey P."/>
            <person name="Pandey S.P."/>
            <person name="Timmermann B."/>
            <person name="Baldwin I.T."/>
        </authorList>
    </citation>
    <scope>NUCLEOTIDE SEQUENCE [LARGE SCALE GENOMIC DNA]</scope>
    <source>
        <strain evidence="3">UT</strain>
    </source>
</reference>
<feature type="compositionally biased region" description="Polar residues" evidence="1">
    <location>
        <begin position="707"/>
        <end position="725"/>
    </location>
</feature>
<keyword evidence="4" id="KW-1185">Reference proteome</keyword>
<dbReference type="InterPro" id="IPR040256">
    <property type="entry name" value="At4g02000-like"/>
</dbReference>
<dbReference type="Proteomes" id="UP000187609">
    <property type="component" value="Unassembled WGS sequence"/>
</dbReference>
<protein>
    <recommendedName>
        <fullName evidence="2">DUF4283 domain-containing protein</fullName>
    </recommendedName>
</protein>
<feature type="compositionally biased region" description="Polar residues" evidence="1">
    <location>
        <begin position="527"/>
        <end position="538"/>
    </location>
</feature>
<feature type="compositionally biased region" description="Polar residues" evidence="1">
    <location>
        <begin position="1"/>
        <end position="10"/>
    </location>
</feature>
<dbReference type="InterPro" id="IPR025558">
    <property type="entry name" value="DUF4283"/>
</dbReference>
<feature type="region of interest" description="Disordered" evidence="1">
    <location>
        <begin position="1"/>
        <end position="27"/>
    </location>
</feature>
<dbReference type="Pfam" id="PF14111">
    <property type="entry name" value="DUF4283"/>
    <property type="match status" value="1"/>
</dbReference>
<dbReference type="STRING" id="49451.A0A1J6IT27"/>
<feature type="compositionally biased region" description="Low complexity" evidence="1">
    <location>
        <begin position="235"/>
        <end position="260"/>
    </location>
</feature>
<dbReference type="PANTHER" id="PTHR31286">
    <property type="entry name" value="GLYCINE-RICH CELL WALL STRUCTURAL PROTEIN 1.8-LIKE"/>
    <property type="match status" value="1"/>
</dbReference>
<sequence>MATVPSSTSGKPPDKMKKKHLSKAHTNVHESVQVSILIATNLQKGVEVCKVSSQSNTPTDHHDQLRSSEVQQLAVHGVPVNQLNQNQCQTTPAAHETVSHPSNSIIIEPSSSNIQNGESIVLSSLGARPIAKSICEAQIAVQLPVHTNVLEPLGQLSEYQLNNFEPQNQSQITIGNTSSPAPVQNIDHIKTSAQQLSNSNPATPPKVSSNFDKPNNPKKNQKKNGKFPAPPAQPTLPNNPTNTNPQPPTNQNKPQQSANQAPPPPPIVTHSYATRLRARHETEIAPLKFTSPVITTKQGKPVVIFKKEDYMVTFADRCKFTVVGKFQHTMPRMEVIRKSFIAQTELKGGVKIAHLNAKTVYIDLDNEYDHSTVWSKQFMYIQGQMMRIEAWNPIFKPNEDSPIVPIWVMILELPWHLYYMEILTSLLSPVGKALFLDLASFQKTRGSVVKVKMQIDLTKERATHVWLGYDEDQDVNGDGQWLEVQYDNLPTIAPATDTLVTQCKPAQSSSGILKIREKRKKKKAQHQPLNPISNRNPQKTPPPVNNINITSNKKKSKEQQVYMPRQQPNQSAVHVNANAVPASDQLINSNQHSGSALPVTANAVVNDSGVGVPHVLHECASAQLADPRLDCQTPATTVPSHDPHYVHFFEEPEHCDVTSSEEEFSVQDDDHIRRLMKGKSKATDFNIQPLKPKNKPNQKRRQEMRKQNTGININEPPDSTQFLSPTIQKKFRPDPNATEESPVYRNSVIVNPSLSQPLLPNKEPTLDDNSHINSFKIQLSMHEAASNVNDKIWVFWDKEFTAKVLDHDEQQLSLEMKHVENGNLFHLTVIYAKCKPVLRRPLWEVLRQKSTNCSVPWCVIGDFNIIASVEKKIGGIPYQMSKSLDFLSMMEDCGLVDLGFYGPKVTWSNGRGNVLLYGKEYGDIFQKPKEFEQKVKDVEMIWTHTNNDTDRATINELKAQYVRHLKVEQEVLKHKTQLKWFKEGDANSRYFHSLIRGRRKKLFIHKIKNEEGEWIQGDENIGKAACGYFQDLFTDPGSVIREDLLSIIPTMISSDDNAIPTKDPSMTELKEIVFSMNPSSHNQKNSSRDRIF</sequence>
<comment type="caution">
    <text evidence="3">The sequence shown here is derived from an EMBL/GenBank/DDBJ whole genome shotgun (WGS) entry which is preliminary data.</text>
</comment>
<feature type="region of interest" description="Disordered" evidence="1">
    <location>
        <begin position="510"/>
        <end position="561"/>
    </location>
</feature>
<dbReference type="Gramene" id="OIT00879">
    <property type="protein sequence ID" value="OIT00879"/>
    <property type="gene ID" value="A4A49_17026"/>
</dbReference>
<gene>
    <name evidence="3" type="ORF">A4A49_17026</name>
</gene>
<evidence type="ECO:0000313" key="4">
    <source>
        <dbReference type="Proteomes" id="UP000187609"/>
    </source>
</evidence>
<evidence type="ECO:0000256" key="1">
    <source>
        <dbReference type="SAM" id="MobiDB-lite"/>
    </source>
</evidence>
<dbReference type="EMBL" id="MJEQ01037189">
    <property type="protein sequence ID" value="OIT00879.1"/>
    <property type="molecule type" value="Genomic_DNA"/>
</dbReference>
<feature type="compositionally biased region" description="Polar residues" evidence="1">
    <location>
        <begin position="195"/>
        <end position="212"/>
    </location>
</feature>
<dbReference type="PANTHER" id="PTHR31286:SF177">
    <property type="entry name" value="ENDONUCLEASE_EXONUCLEASE_PHOSPHATASE"/>
    <property type="match status" value="1"/>
</dbReference>
<dbReference type="OMA" id="EWERNEG"/>
<dbReference type="SUPFAM" id="SSF56219">
    <property type="entry name" value="DNase I-like"/>
    <property type="match status" value="1"/>
</dbReference>
<dbReference type="Gene3D" id="3.60.10.10">
    <property type="entry name" value="Endonuclease/exonuclease/phosphatase"/>
    <property type="match status" value="1"/>
</dbReference>
<organism evidence="3 4">
    <name type="scientific">Nicotiana attenuata</name>
    <name type="common">Coyote tobacco</name>
    <dbReference type="NCBI Taxonomy" id="49451"/>
    <lineage>
        <taxon>Eukaryota</taxon>
        <taxon>Viridiplantae</taxon>
        <taxon>Streptophyta</taxon>
        <taxon>Embryophyta</taxon>
        <taxon>Tracheophyta</taxon>
        <taxon>Spermatophyta</taxon>
        <taxon>Magnoliopsida</taxon>
        <taxon>eudicotyledons</taxon>
        <taxon>Gunneridae</taxon>
        <taxon>Pentapetalae</taxon>
        <taxon>asterids</taxon>
        <taxon>lamiids</taxon>
        <taxon>Solanales</taxon>
        <taxon>Solanaceae</taxon>
        <taxon>Nicotianoideae</taxon>
        <taxon>Nicotianeae</taxon>
        <taxon>Nicotiana</taxon>
    </lineage>
</organism>
<dbReference type="AlphaFoldDB" id="A0A1J6IT27"/>
<evidence type="ECO:0000313" key="3">
    <source>
        <dbReference type="EMBL" id="OIT00879.1"/>
    </source>
</evidence>
<name>A0A1J6IT27_NICAT</name>
<feature type="domain" description="DUF4283" evidence="2">
    <location>
        <begin position="316"/>
        <end position="399"/>
    </location>
</feature>